<comment type="caution">
    <text evidence="2">The sequence shown here is derived from an EMBL/GenBank/DDBJ whole genome shotgun (WGS) entry which is preliminary data.</text>
</comment>
<dbReference type="GO" id="GO:0008081">
    <property type="term" value="F:phosphoric diester hydrolase activity"/>
    <property type="evidence" value="ECO:0007669"/>
    <property type="project" value="InterPro"/>
</dbReference>
<dbReference type="InterPro" id="IPR017946">
    <property type="entry name" value="PLC-like_Pdiesterase_TIM-brl"/>
</dbReference>
<dbReference type="PANTHER" id="PTHR46211">
    <property type="entry name" value="GLYCEROPHOSPHORYL DIESTER PHOSPHODIESTERASE"/>
    <property type="match status" value="1"/>
</dbReference>
<proteinExistence type="predicted"/>
<sequence>MSAPDWLVAQPIAHRGLHERSRGVIENTITAVRAAIAHGFAIECDVQDSSDGEAMIFHDYTLERLTGESGAVRERRADALAAIAISGSTSDRIPTLATFLDEIAGRVPLVVEIKSRYDGDMTLTRRTVEIVSAHPGPVAIKTFDPAVLAEVRRLAPGIPRGIVAEAHYEHPDWRRLTPKMKHAMANLLHFAETEPDFVSWRVADLPHAAPHLSRLLGRRPVMTWTVRTDEDRRRAAEHADQMVFEGFVP</sequence>
<reference evidence="2 3" key="2">
    <citation type="submission" date="2019-09" db="EMBL/GenBank/DDBJ databases">
        <authorList>
            <person name="Jin C."/>
        </authorList>
    </citation>
    <scope>NUCLEOTIDE SEQUENCE [LARGE SCALE GENOMIC DNA]</scope>
    <source>
        <strain evidence="2 3">BN140002</strain>
    </source>
</reference>
<organism evidence="2 3">
    <name type="scientific">Salinarimonas soli</name>
    <dbReference type="NCBI Taxonomy" id="1638099"/>
    <lineage>
        <taxon>Bacteria</taxon>
        <taxon>Pseudomonadati</taxon>
        <taxon>Pseudomonadota</taxon>
        <taxon>Alphaproteobacteria</taxon>
        <taxon>Hyphomicrobiales</taxon>
        <taxon>Salinarimonadaceae</taxon>
        <taxon>Salinarimonas</taxon>
    </lineage>
</organism>
<dbReference type="AlphaFoldDB" id="A0A5B2W0K3"/>
<keyword evidence="3" id="KW-1185">Reference proteome</keyword>
<dbReference type="Proteomes" id="UP000323142">
    <property type="component" value="Unassembled WGS sequence"/>
</dbReference>
<dbReference type="PROSITE" id="PS51704">
    <property type="entry name" value="GP_PDE"/>
    <property type="match status" value="1"/>
</dbReference>
<dbReference type="InterPro" id="IPR030395">
    <property type="entry name" value="GP_PDE_dom"/>
</dbReference>
<evidence type="ECO:0000313" key="3">
    <source>
        <dbReference type="Proteomes" id="UP000323142"/>
    </source>
</evidence>
<dbReference type="Gene3D" id="3.20.20.190">
    <property type="entry name" value="Phosphatidylinositol (PI) phosphodiesterase"/>
    <property type="match status" value="1"/>
</dbReference>
<evidence type="ECO:0000313" key="2">
    <source>
        <dbReference type="EMBL" id="KAA2243947.1"/>
    </source>
</evidence>
<dbReference type="Pfam" id="PF03009">
    <property type="entry name" value="GDPD"/>
    <property type="match status" value="1"/>
</dbReference>
<accession>A0A5B2W0K3</accession>
<reference evidence="2 3" key="1">
    <citation type="submission" date="2019-09" db="EMBL/GenBank/DDBJ databases">
        <title>Salinarimonas rosea gen. nov., sp. nov., a new member of the a-2 subgroup of the Proteobacteria.</title>
        <authorList>
            <person name="Liu J."/>
        </authorList>
    </citation>
    <scope>NUCLEOTIDE SEQUENCE [LARGE SCALE GENOMIC DNA]</scope>
    <source>
        <strain evidence="2 3">BN140002</strain>
    </source>
</reference>
<feature type="domain" description="GP-PDE" evidence="1">
    <location>
        <begin position="9"/>
        <end position="249"/>
    </location>
</feature>
<name>A0A5B2W0K3_9HYPH</name>
<protein>
    <submittedName>
        <fullName evidence="2">Glycerophosphodiester phosphodiesterase</fullName>
    </submittedName>
</protein>
<dbReference type="OrthoDB" id="384721at2"/>
<evidence type="ECO:0000259" key="1">
    <source>
        <dbReference type="PROSITE" id="PS51704"/>
    </source>
</evidence>
<gene>
    <name evidence="2" type="ORF">F0L46_01465</name>
</gene>
<dbReference type="SUPFAM" id="SSF51695">
    <property type="entry name" value="PLC-like phosphodiesterases"/>
    <property type="match status" value="1"/>
</dbReference>
<dbReference type="GO" id="GO:0006629">
    <property type="term" value="P:lipid metabolic process"/>
    <property type="evidence" value="ECO:0007669"/>
    <property type="project" value="InterPro"/>
</dbReference>
<dbReference type="RefSeq" id="WP_149815259.1">
    <property type="nucleotide sequence ID" value="NZ_VUOA01000005.1"/>
</dbReference>
<dbReference type="EMBL" id="VUOA01000005">
    <property type="protein sequence ID" value="KAA2243947.1"/>
    <property type="molecule type" value="Genomic_DNA"/>
</dbReference>
<dbReference type="PANTHER" id="PTHR46211:SF1">
    <property type="entry name" value="GLYCEROPHOSPHODIESTER PHOSPHODIESTERASE, CYTOPLASMIC"/>
    <property type="match status" value="1"/>
</dbReference>